<dbReference type="EMBL" id="ADVG01000004">
    <property type="protein sequence ID" value="EFH81055.1"/>
    <property type="molecule type" value="Genomic_DNA"/>
</dbReference>
<proteinExistence type="predicted"/>
<dbReference type="Proteomes" id="UP000004508">
    <property type="component" value="Unassembled WGS sequence"/>
</dbReference>
<reference evidence="1 2" key="1">
    <citation type="journal article" date="2011" name="Stand. Genomic Sci.">
        <title>Non-contiguous finished genome sequence and contextual data of the filamentous soil bacterium Ktedonobacter racemifer type strain (SOSP1-21).</title>
        <authorList>
            <person name="Chang Y.J."/>
            <person name="Land M."/>
            <person name="Hauser L."/>
            <person name="Chertkov O."/>
            <person name="Del Rio T.G."/>
            <person name="Nolan M."/>
            <person name="Copeland A."/>
            <person name="Tice H."/>
            <person name="Cheng J.F."/>
            <person name="Lucas S."/>
            <person name="Han C."/>
            <person name="Goodwin L."/>
            <person name="Pitluck S."/>
            <person name="Ivanova N."/>
            <person name="Ovchinikova G."/>
            <person name="Pati A."/>
            <person name="Chen A."/>
            <person name="Palaniappan K."/>
            <person name="Mavromatis K."/>
            <person name="Liolios K."/>
            <person name="Brettin T."/>
            <person name="Fiebig A."/>
            <person name="Rohde M."/>
            <person name="Abt B."/>
            <person name="Goker M."/>
            <person name="Detter J.C."/>
            <person name="Woyke T."/>
            <person name="Bristow J."/>
            <person name="Eisen J.A."/>
            <person name="Markowitz V."/>
            <person name="Hugenholtz P."/>
            <person name="Kyrpides N.C."/>
            <person name="Klenk H.P."/>
            <person name="Lapidus A."/>
        </authorList>
    </citation>
    <scope>NUCLEOTIDE SEQUENCE [LARGE SCALE GENOMIC DNA]</scope>
    <source>
        <strain evidence="2">DSM 44963</strain>
    </source>
</reference>
<comment type="caution">
    <text evidence="1">The sequence shown here is derived from an EMBL/GenBank/DDBJ whole genome shotgun (WGS) entry which is preliminary data.</text>
</comment>
<dbReference type="InParanoid" id="D6U351"/>
<keyword evidence="2" id="KW-1185">Reference proteome</keyword>
<dbReference type="AlphaFoldDB" id="D6U351"/>
<evidence type="ECO:0000313" key="2">
    <source>
        <dbReference type="Proteomes" id="UP000004508"/>
    </source>
</evidence>
<sequence>MGTTSDPGCCSLSSAVLFFVAFLERCSKEIEQWKGNAVMVSQAQMRQAHAIASMGLVPYARLVEAMDKRSASVALYAELRQVFDQPAGERTLLEAYRFARRSAEWTGMTFAKAFWIWLRRHSSPAALQQYTDLVAALRDAAQQRSLDLEHETQRLNHDADRYLIERITVCLKGDPFAEEWRSEQIEAHQIYDFWWAQRSEGTAQRSDALWAAQVVEQVQIWKQEHPFPSTERLWKVVGARTATPMICLPGTREETLASTKRAFAALERWDAPLGRGTRRWASERSSPTPRRGYRRARSVFCCAGRLTGGDILARIEQERAVAIPWSDRRQVCVKPLKGRCGESPRKGTRRIVCCRCGYVYLLCKRV</sequence>
<protein>
    <submittedName>
        <fullName evidence="1">Uncharacterized protein</fullName>
    </submittedName>
</protein>
<evidence type="ECO:0000313" key="1">
    <source>
        <dbReference type="EMBL" id="EFH81055.1"/>
    </source>
</evidence>
<name>D6U351_KTERA</name>
<gene>
    <name evidence="1" type="ORF">Krac_1727</name>
</gene>
<organism evidence="1 2">
    <name type="scientific">Ktedonobacter racemifer DSM 44963</name>
    <dbReference type="NCBI Taxonomy" id="485913"/>
    <lineage>
        <taxon>Bacteria</taxon>
        <taxon>Bacillati</taxon>
        <taxon>Chloroflexota</taxon>
        <taxon>Ktedonobacteria</taxon>
        <taxon>Ktedonobacterales</taxon>
        <taxon>Ktedonobacteraceae</taxon>
        <taxon>Ktedonobacter</taxon>
    </lineage>
</organism>
<accession>D6U351</accession>